<reference evidence="2" key="1">
    <citation type="submission" date="2021-05" db="EMBL/GenBank/DDBJ databases">
        <authorList>
            <person name="Alioto T."/>
            <person name="Alioto T."/>
            <person name="Gomez Garrido J."/>
        </authorList>
    </citation>
    <scope>NUCLEOTIDE SEQUENCE</scope>
</reference>
<dbReference type="AlphaFoldDB" id="A0A8D8CVF8"/>
<sequence length="111" mass="12329">MAVVAAAEDCWPSCVASSVRTPRLRRHSESTMEVPPVGEIRVRICRIRLFPCSVLTSPAMGSRRTCAARWWPCWTSTSPASWASRSSRRSSRTFPSGRPSSSCTTRTRRVG</sequence>
<proteinExistence type="predicted"/>
<evidence type="ECO:0000256" key="1">
    <source>
        <dbReference type="SAM" id="MobiDB-lite"/>
    </source>
</evidence>
<evidence type="ECO:0000313" key="2">
    <source>
        <dbReference type="EMBL" id="CAG6498025.1"/>
    </source>
</evidence>
<name>A0A8D8CVF8_CULPI</name>
<dbReference type="EMBL" id="HBUE01323627">
    <property type="protein sequence ID" value="CAG6589556.1"/>
    <property type="molecule type" value="Transcribed_RNA"/>
</dbReference>
<organism evidence="2">
    <name type="scientific">Culex pipiens</name>
    <name type="common">House mosquito</name>
    <dbReference type="NCBI Taxonomy" id="7175"/>
    <lineage>
        <taxon>Eukaryota</taxon>
        <taxon>Metazoa</taxon>
        <taxon>Ecdysozoa</taxon>
        <taxon>Arthropoda</taxon>
        <taxon>Hexapoda</taxon>
        <taxon>Insecta</taxon>
        <taxon>Pterygota</taxon>
        <taxon>Neoptera</taxon>
        <taxon>Endopterygota</taxon>
        <taxon>Diptera</taxon>
        <taxon>Nematocera</taxon>
        <taxon>Culicoidea</taxon>
        <taxon>Culicidae</taxon>
        <taxon>Culicinae</taxon>
        <taxon>Culicini</taxon>
        <taxon>Culex</taxon>
        <taxon>Culex</taxon>
    </lineage>
</organism>
<protein>
    <submittedName>
        <fullName evidence="2">(northern house mosquito) hypothetical protein</fullName>
    </submittedName>
</protein>
<feature type="region of interest" description="Disordered" evidence="1">
    <location>
        <begin position="77"/>
        <end position="111"/>
    </location>
</feature>
<dbReference type="EMBL" id="HBUE01217075">
    <property type="protein sequence ID" value="CAG6537546.1"/>
    <property type="molecule type" value="Transcribed_RNA"/>
</dbReference>
<dbReference type="EMBL" id="HBUE01134361">
    <property type="protein sequence ID" value="CAG6498023.1"/>
    <property type="molecule type" value="Transcribed_RNA"/>
</dbReference>
<feature type="compositionally biased region" description="Low complexity" evidence="1">
    <location>
        <begin position="92"/>
        <end position="105"/>
    </location>
</feature>
<dbReference type="EMBL" id="HBUE01134364">
    <property type="protein sequence ID" value="CAG6498025.1"/>
    <property type="molecule type" value="Transcribed_RNA"/>
</dbReference>
<accession>A0A8D8CVF8</accession>